<accession>F4RXR4</accession>
<dbReference type="HOGENOM" id="CLU_004966_5_1_1"/>
<evidence type="ECO:0008006" key="6">
    <source>
        <dbReference type="Google" id="ProtNLM"/>
    </source>
</evidence>
<dbReference type="KEGG" id="mlr:MELLADRAFT_90672"/>
<dbReference type="OrthoDB" id="2501483at2759"/>
<dbReference type="InParanoid" id="F4RXR4"/>
<feature type="compositionally biased region" description="Basic and acidic residues" evidence="1">
    <location>
        <begin position="506"/>
        <end position="519"/>
    </location>
</feature>
<dbReference type="AlphaFoldDB" id="F4RXR4"/>
<dbReference type="EMBL" id="GL883128">
    <property type="protein sequence ID" value="EGG02774.1"/>
    <property type="molecule type" value="Genomic_DNA"/>
</dbReference>
<organism evidence="5">
    <name type="scientific">Melampsora larici-populina (strain 98AG31 / pathotype 3-4-7)</name>
    <name type="common">Poplar leaf rust fungus</name>
    <dbReference type="NCBI Taxonomy" id="747676"/>
    <lineage>
        <taxon>Eukaryota</taxon>
        <taxon>Fungi</taxon>
        <taxon>Dikarya</taxon>
        <taxon>Basidiomycota</taxon>
        <taxon>Pucciniomycotina</taxon>
        <taxon>Pucciniomycetes</taxon>
        <taxon>Pucciniales</taxon>
        <taxon>Melampsoraceae</taxon>
        <taxon>Melampsora</taxon>
    </lineage>
</organism>
<evidence type="ECO:0000313" key="5">
    <source>
        <dbReference type="Proteomes" id="UP000001072"/>
    </source>
</evidence>
<keyword evidence="5" id="KW-1185">Reference proteome</keyword>
<evidence type="ECO:0000256" key="1">
    <source>
        <dbReference type="SAM" id="MobiDB-lite"/>
    </source>
</evidence>
<dbReference type="Pfam" id="PF18721">
    <property type="entry name" value="CxC6"/>
    <property type="match status" value="1"/>
</dbReference>
<feature type="region of interest" description="Disordered" evidence="1">
    <location>
        <begin position="504"/>
        <end position="523"/>
    </location>
</feature>
<reference evidence="5" key="1">
    <citation type="journal article" date="2011" name="Proc. Natl. Acad. Sci. U.S.A.">
        <title>Obligate biotrophy features unraveled by the genomic analysis of rust fungi.</title>
        <authorList>
            <person name="Duplessis S."/>
            <person name="Cuomo C.A."/>
            <person name="Lin Y.-C."/>
            <person name="Aerts A."/>
            <person name="Tisserant E."/>
            <person name="Veneault-Fourrey C."/>
            <person name="Joly D.L."/>
            <person name="Hacquard S."/>
            <person name="Amselem J."/>
            <person name="Cantarel B.L."/>
            <person name="Chiu R."/>
            <person name="Coutinho P.M."/>
            <person name="Feau N."/>
            <person name="Field M."/>
            <person name="Frey P."/>
            <person name="Gelhaye E."/>
            <person name="Goldberg J."/>
            <person name="Grabherr M.G."/>
            <person name="Kodira C.D."/>
            <person name="Kohler A."/>
            <person name="Kuees U."/>
            <person name="Lindquist E.A."/>
            <person name="Lucas S.M."/>
            <person name="Mago R."/>
            <person name="Mauceli E."/>
            <person name="Morin E."/>
            <person name="Murat C."/>
            <person name="Pangilinan J.L."/>
            <person name="Park R."/>
            <person name="Pearson M."/>
            <person name="Quesneville H."/>
            <person name="Rouhier N."/>
            <person name="Sakthikumar S."/>
            <person name="Salamov A.A."/>
            <person name="Schmutz J."/>
            <person name="Selles B."/>
            <person name="Shapiro H."/>
            <person name="Tanguay P."/>
            <person name="Tuskan G.A."/>
            <person name="Henrissat B."/>
            <person name="Van de Peer Y."/>
            <person name="Rouze P."/>
            <person name="Ellis J.G."/>
            <person name="Dodds P.N."/>
            <person name="Schein J.E."/>
            <person name="Zhong S."/>
            <person name="Hamelin R.C."/>
            <person name="Grigoriev I.V."/>
            <person name="Szabo L.J."/>
            <person name="Martin F."/>
        </authorList>
    </citation>
    <scope>NUCLEOTIDE SEQUENCE [LARGE SCALE GENOMIC DNA]</scope>
    <source>
        <strain evidence="5">98AG31 / pathotype 3-4-7</strain>
    </source>
</reference>
<evidence type="ECO:0000259" key="3">
    <source>
        <dbReference type="Pfam" id="PF18721"/>
    </source>
</evidence>
<gene>
    <name evidence="4" type="ORF">MELLADRAFT_90672</name>
</gene>
<dbReference type="InterPro" id="IPR040898">
    <property type="entry name" value="CxC6"/>
</dbReference>
<dbReference type="VEuPathDB" id="FungiDB:MELLADRAFT_90672"/>
<dbReference type="GeneID" id="18935646"/>
<protein>
    <recommendedName>
        <fullName evidence="6">CxC5 like cysteine cluster associated with KDZ domain-containing protein</fullName>
    </recommendedName>
</protein>
<dbReference type="Pfam" id="PF18718">
    <property type="entry name" value="CxC5"/>
    <property type="match status" value="1"/>
</dbReference>
<proteinExistence type="predicted"/>
<evidence type="ECO:0000259" key="2">
    <source>
        <dbReference type="Pfam" id="PF18718"/>
    </source>
</evidence>
<sequence>MPQVTFDRPHTKPPNIGHVSQYHTPHPSNTLPPTNPNPAMLLRDFVNQLIGESPQLALTLSVTEFIRFTVLAAKVQQVAGDSLRLKSTRTTVIPFLASALSLEYPKDLMADLWRLAFPHLPGCDIDTSAAIREFGLQPTLTSTSKLLERFLRAPFTKCISCPEQSTLHVHSRINGYLYDTDGTHAVQTVILCCSNDTCGISYRPSYYTSHGFRIYDSQAMGRETDYLHIHCHYYMTARLAYISVTYSPTIVSISSVSHFNLVNWYNQLFVEDAAVAQFVPNQKFTPYMSDEVCRDGLIIHSLMKHADRRGTHLAVVSSGNNSMWFDSAIKDHLERLSVEGTTYRDHYCSSCVRIITQVDPETGEINYRSIRAVVTDGLTIGHYRCSASSQQLQEIAKSLGHPAPEGPCTNDLDNINNRFCPEHFVLLGGKCQAQPCPNAAIGNTGTCNDKDHIDAWANFNEKIKSNFSLTSILNRPGSSLRADPTVHLDADTAEFQDLAGLQQADESQRAHKAARDGGESKSSGKYLLSRMRTHNDQLVVGTCGIVLGRKTFYNAESVSAVKVSVVPPMVRGRQQWLMLSCSGAIPTGLP</sequence>
<feature type="domain" description="CxC5 like cysteine cluster associated with KDZ" evidence="2">
    <location>
        <begin position="148"/>
        <end position="269"/>
    </location>
</feature>
<feature type="region of interest" description="Disordered" evidence="1">
    <location>
        <begin position="1"/>
        <end position="35"/>
    </location>
</feature>
<feature type="domain" description="CxC6 like cysteine cluster associated with KDZ" evidence="3">
    <location>
        <begin position="374"/>
        <end position="457"/>
    </location>
</feature>
<dbReference type="InterPro" id="IPR041539">
    <property type="entry name" value="CxC5"/>
</dbReference>
<dbReference type="RefSeq" id="XP_007413887.1">
    <property type="nucleotide sequence ID" value="XM_007413825.1"/>
</dbReference>
<dbReference type="Proteomes" id="UP000001072">
    <property type="component" value="Unassembled WGS sequence"/>
</dbReference>
<name>F4RXR4_MELLP</name>
<evidence type="ECO:0000313" key="4">
    <source>
        <dbReference type="EMBL" id="EGG02774.1"/>
    </source>
</evidence>